<keyword evidence="3 5" id="KW-1133">Transmembrane helix</keyword>
<feature type="transmembrane region" description="Helical" evidence="5">
    <location>
        <begin position="289"/>
        <end position="310"/>
    </location>
</feature>
<evidence type="ECO:0000256" key="2">
    <source>
        <dbReference type="ARBA" id="ARBA00022692"/>
    </source>
</evidence>
<sequence length="647" mass="70933">MDFLVIPAYKPDLTLIHLLQRVKAKSSLHVVVVNDGSPASYDSIFQEAQKYAIILCYPSNQGKGQALKNAFTYIDTLGQYGTVVTADADGQHNVWDIFRVSKKAQENPNHLILGVRSFSGKVSLRSAFGNKVTRFPFQRQTGVSVTDTQTGLRGFTTNMIPFMLEIEGQRYEYEMNMLLSASTKYPISEVPIETIYINDNQASHFRPIRDGFMIYKKMFKFALSSISSFLIDYIVYALALLVLATVPTSLKILLANGVARVTSSIVNYSTNKKLVFKNKDSVTKTGTGYFGLALGLFILDTLLIRLFYAIFGLNLLIVKIIVGSLLFCLSWLVQKKLFSKKGLTPYHEILKKSYTYASLFGMLLTGSFTYSMLKTFVLSEAITTVKSSSTSTSTTNAKTATNATKTNKSYKDDNVSINLTTKNVSNTKVYIADITVSSPKYLKTALAQNTYGNNVTAKTSVTAANNNAILAINGDFYGANTTGYVIRNGVVYRNTVREDASNGDLAIYKDGSFGIVYENDVSAEDLVKNGVVNLLAFGPTLVNNGKITVSSNSEVGQSMASNPRTAIGIIDKTHYVIVVSDGRTSESQGLSLYQLAQVMKSYGVKTAYNLDGGGSSTLYFNRKVVNKPTTNGTISERAVSDIVYIGY</sequence>
<dbReference type="PANTHER" id="PTHR40446:SF2">
    <property type="entry name" value="N-ACETYLGLUCOSAMINE-1-PHOSPHODIESTER ALPHA-N-ACETYLGLUCOSAMINIDASE"/>
    <property type="match status" value="1"/>
</dbReference>
<comment type="subcellular location">
    <subcellularLocation>
        <location evidence="1">Membrane</location>
        <topology evidence="1">Multi-pass membrane protein</topology>
    </subcellularLocation>
</comment>
<keyword evidence="2 5" id="KW-0812">Transmembrane</keyword>
<dbReference type="EMBL" id="AICQ01000014">
    <property type="protein sequence ID" value="EID21380.1"/>
    <property type="molecule type" value="Genomic_DNA"/>
</dbReference>
<dbReference type="CDD" id="cd04179">
    <property type="entry name" value="DPM_DPG-synthase_like"/>
    <property type="match status" value="1"/>
</dbReference>
<evidence type="ECO:0000313" key="9">
    <source>
        <dbReference type="EMBL" id="EID21380.1"/>
    </source>
</evidence>
<evidence type="ECO:0000256" key="5">
    <source>
        <dbReference type="SAM" id="Phobius"/>
    </source>
</evidence>
<feature type="transmembrane region" description="Helical" evidence="5">
    <location>
        <begin position="221"/>
        <end position="244"/>
    </location>
</feature>
<dbReference type="InterPro" id="IPR018711">
    <property type="entry name" value="NAGPA"/>
</dbReference>
<dbReference type="SUPFAM" id="SSF53448">
    <property type="entry name" value="Nucleotide-diphospho-sugar transferases"/>
    <property type="match status" value="1"/>
</dbReference>
<comment type="caution">
    <text evidence="9">The sequence shown here is derived from an EMBL/GenBank/DDBJ whole genome shotgun (WGS) entry which is preliminary data.</text>
</comment>
<dbReference type="Pfam" id="PF04138">
    <property type="entry name" value="GtrA_DPMS_TM"/>
    <property type="match status" value="1"/>
</dbReference>
<evidence type="ECO:0000256" key="3">
    <source>
        <dbReference type="ARBA" id="ARBA00022989"/>
    </source>
</evidence>
<evidence type="ECO:0000256" key="1">
    <source>
        <dbReference type="ARBA" id="ARBA00004141"/>
    </source>
</evidence>
<proteinExistence type="predicted"/>
<dbReference type="InterPro" id="IPR029044">
    <property type="entry name" value="Nucleotide-diphossugar_trans"/>
</dbReference>
<gene>
    <name evidence="9" type="ORF">HMPREF1044_1618</name>
</gene>
<feature type="domain" description="Phosphodiester glycosidase" evidence="8">
    <location>
        <begin position="466"/>
        <end position="645"/>
    </location>
</feature>
<accession>A0AAD2SW48</accession>
<dbReference type="Pfam" id="PF00535">
    <property type="entry name" value="Glycos_transf_2"/>
    <property type="match status" value="1"/>
</dbReference>
<keyword evidence="4 5" id="KW-0472">Membrane</keyword>
<feature type="transmembrane region" description="Helical" evidence="5">
    <location>
        <begin position="316"/>
        <end position="333"/>
    </location>
</feature>
<evidence type="ECO:0000259" key="7">
    <source>
        <dbReference type="Pfam" id="PF04138"/>
    </source>
</evidence>
<evidence type="ECO:0000313" key="10">
    <source>
        <dbReference type="Proteomes" id="UP000005070"/>
    </source>
</evidence>
<feature type="domain" description="GtrA/DPMS transmembrane" evidence="7">
    <location>
        <begin position="220"/>
        <end position="337"/>
    </location>
</feature>
<dbReference type="AlphaFoldDB" id="A0AAD2SW48"/>
<protein>
    <submittedName>
        <fullName evidence="9">Periplasmic protein, PF09992 family</fullName>
    </submittedName>
</protein>
<evidence type="ECO:0000259" key="8">
    <source>
        <dbReference type="Pfam" id="PF09992"/>
    </source>
</evidence>
<dbReference type="GO" id="GO:0000271">
    <property type="term" value="P:polysaccharide biosynthetic process"/>
    <property type="evidence" value="ECO:0007669"/>
    <property type="project" value="InterPro"/>
</dbReference>
<dbReference type="InterPro" id="IPR007267">
    <property type="entry name" value="GtrA_DPMS_TM"/>
</dbReference>
<evidence type="ECO:0000256" key="4">
    <source>
        <dbReference type="ARBA" id="ARBA00023136"/>
    </source>
</evidence>
<name>A0AAD2SW48_STRCV</name>
<organism evidence="9 10">
    <name type="scientific">Streptococcus constellatus subsp. constellatus SK53</name>
    <dbReference type="NCBI Taxonomy" id="1095730"/>
    <lineage>
        <taxon>Bacteria</taxon>
        <taxon>Bacillati</taxon>
        <taxon>Bacillota</taxon>
        <taxon>Bacilli</taxon>
        <taxon>Lactobacillales</taxon>
        <taxon>Streptococcaceae</taxon>
        <taxon>Streptococcus</taxon>
        <taxon>Streptococcus anginosus group</taxon>
    </lineage>
</organism>
<dbReference type="GO" id="GO:0016020">
    <property type="term" value="C:membrane"/>
    <property type="evidence" value="ECO:0007669"/>
    <property type="project" value="UniProtKB-SubCell"/>
</dbReference>
<dbReference type="PANTHER" id="PTHR40446">
    <property type="entry name" value="N-ACETYLGLUCOSAMINE-1-PHOSPHODIESTER ALPHA-N-ACETYLGLUCOSAMINIDASE"/>
    <property type="match status" value="1"/>
</dbReference>
<feature type="domain" description="Glycosyltransferase 2-like" evidence="6">
    <location>
        <begin position="4"/>
        <end position="131"/>
    </location>
</feature>
<reference evidence="9 10" key="1">
    <citation type="submission" date="2012-01" db="EMBL/GenBank/DDBJ databases">
        <authorList>
            <person name="Harkins D.M."/>
            <person name="Madupu R."/>
            <person name="Durkin A.S."/>
            <person name="Torralba M."/>
            <person name="Methe B."/>
            <person name="Sutton G.G."/>
            <person name="Nelson K.E."/>
        </authorList>
    </citation>
    <scope>NUCLEOTIDE SEQUENCE [LARGE SCALE GENOMIC DNA]</scope>
    <source>
        <strain evidence="9 10">SK53</strain>
    </source>
</reference>
<dbReference type="Proteomes" id="UP000005070">
    <property type="component" value="Unassembled WGS sequence"/>
</dbReference>
<dbReference type="Gene3D" id="3.90.550.10">
    <property type="entry name" value="Spore Coat Polysaccharide Biosynthesis Protein SpsA, Chain A"/>
    <property type="match status" value="1"/>
</dbReference>
<evidence type="ECO:0000259" key="6">
    <source>
        <dbReference type="Pfam" id="PF00535"/>
    </source>
</evidence>
<dbReference type="InterPro" id="IPR001173">
    <property type="entry name" value="Glyco_trans_2-like"/>
</dbReference>
<dbReference type="Pfam" id="PF09992">
    <property type="entry name" value="NAGPA"/>
    <property type="match status" value="1"/>
</dbReference>
<feature type="transmembrane region" description="Helical" evidence="5">
    <location>
        <begin position="354"/>
        <end position="373"/>
    </location>
</feature>